<organism evidence="1 2">
    <name type="scientific">Thyridium curvatum</name>
    <dbReference type="NCBI Taxonomy" id="1093900"/>
    <lineage>
        <taxon>Eukaryota</taxon>
        <taxon>Fungi</taxon>
        <taxon>Dikarya</taxon>
        <taxon>Ascomycota</taxon>
        <taxon>Pezizomycotina</taxon>
        <taxon>Sordariomycetes</taxon>
        <taxon>Sordariomycetidae</taxon>
        <taxon>Thyridiales</taxon>
        <taxon>Thyridiaceae</taxon>
        <taxon>Thyridium</taxon>
    </lineage>
</organism>
<dbReference type="AlphaFoldDB" id="A0A507AYZ4"/>
<dbReference type="OrthoDB" id="5311240at2759"/>
<sequence length="722" mass="78896">MSTIQVQWSLDTTVDQSLKVARGIMFAATSDNVQPLAVLACERFGTTLTMSERACTLIEKLVVPTPNPGVIPFLQAVVGWSKDDSASHLGKSQPGVQFLGLAASLSSADPYRYAPALQRMVRNTAADKDLVPTVTQIQDLLEALAPRCQLSGFTESVLAWQAVLAEHDSHPGPKHGDFRIWCPPGHGVERLVDAFREIGRLGDASATGATIKTSSWMAWIAAFTEWCLGKPPRIFIDDGRDVKTFLNSPGSLVSLIISQKDPSVLPSCEVSVQHGPGLEGPRELVVIDFSDSGTHLSGMPSIQAYGQWLLSSRSFGAGLAKRAFDEAIPYALHQCLSCLHFSPAPELGLHPFPGRHWQSVCDMLRTMFRLDPRELPPLRNGSLIAQYPVTKELLESRRKSCLCSKCRINPLDKGAPPTGESFSGCDIDLLYFNLSVIVTDVLALSLFNYPEGLLVRPDIPQHSRGGDALPGQVMHILKTGEPKRASILQLLAHALALAGHDNTQQVMSEDWVMSCYMGQAVWPAIFDTKVIEKHGFLTLNWARGNLKYRGASYKQVKGSGNYNGQWTVVQAPDPRPVLGPLNLFPQVKAAFRTAIGNRELTVGLGLDGADVFSSYTISPVQVLINLSQALILETCSHDPRAELSEPDVFCDYMKFPIFDIASEELDRGYGAHQTRVIGVDGHDSLRLFSCGIMRLPLVVRKQTCLSCCLSVCRKTGCLVLIL</sequence>
<comment type="caution">
    <text evidence="1">The sequence shown here is derived from an EMBL/GenBank/DDBJ whole genome shotgun (WGS) entry which is preliminary data.</text>
</comment>
<dbReference type="EMBL" id="SKBQ01000005">
    <property type="protein sequence ID" value="TPX10028.1"/>
    <property type="molecule type" value="Genomic_DNA"/>
</dbReference>
<dbReference type="GeneID" id="41968672"/>
<evidence type="ECO:0000313" key="2">
    <source>
        <dbReference type="Proteomes" id="UP000319257"/>
    </source>
</evidence>
<name>A0A507AYZ4_9PEZI</name>
<proteinExistence type="predicted"/>
<gene>
    <name evidence="1" type="ORF">E0L32_001225</name>
</gene>
<evidence type="ECO:0000313" key="1">
    <source>
        <dbReference type="EMBL" id="TPX10028.1"/>
    </source>
</evidence>
<dbReference type="RefSeq" id="XP_030991739.1">
    <property type="nucleotide sequence ID" value="XM_031135113.1"/>
</dbReference>
<reference evidence="1 2" key="1">
    <citation type="submission" date="2019-06" db="EMBL/GenBank/DDBJ databases">
        <title>Draft genome sequence of the filamentous fungus Phialemoniopsis curvata isolated from diesel fuel.</title>
        <authorList>
            <person name="Varaljay V.A."/>
            <person name="Lyon W.J."/>
            <person name="Crouch A.L."/>
            <person name="Drake C.E."/>
            <person name="Hollomon J.M."/>
            <person name="Nadeau L.J."/>
            <person name="Nunn H.S."/>
            <person name="Stevenson B.S."/>
            <person name="Bojanowski C.L."/>
            <person name="Crookes-Goodson W.J."/>
        </authorList>
    </citation>
    <scope>NUCLEOTIDE SEQUENCE [LARGE SCALE GENOMIC DNA]</scope>
    <source>
        <strain evidence="1 2">D216</strain>
    </source>
</reference>
<dbReference type="InParanoid" id="A0A507AYZ4"/>
<protein>
    <submittedName>
        <fullName evidence="1">Uncharacterized protein</fullName>
    </submittedName>
</protein>
<dbReference type="Proteomes" id="UP000319257">
    <property type="component" value="Unassembled WGS sequence"/>
</dbReference>
<accession>A0A507AYZ4</accession>
<keyword evidence="2" id="KW-1185">Reference proteome</keyword>